<organism evidence="4 5">
    <name type="scientific">Iningainema tapete BLCC-T55</name>
    <dbReference type="NCBI Taxonomy" id="2748662"/>
    <lineage>
        <taxon>Bacteria</taxon>
        <taxon>Bacillati</taxon>
        <taxon>Cyanobacteriota</taxon>
        <taxon>Cyanophyceae</taxon>
        <taxon>Nostocales</taxon>
        <taxon>Scytonemataceae</taxon>
        <taxon>Iningainema tapete</taxon>
    </lineage>
</organism>
<dbReference type="InterPro" id="IPR049730">
    <property type="entry name" value="SNF2/RAD54-like_C"/>
</dbReference>
<keyword evidence="5" id="KW-1185">Reference proteome</keyword>
<dbReference type="InterPro" id="IPR001650">
    <property type="entry name" value="Helicase_C-like"/>
</dbReference>
<dbReference type="GO" id="GO:0004386">
    <property type="term" value="F:helicase activity"/>
    <property type="evidence" value="ECO:0007669"/>
    <property type="project" value="UniProtKB-KW"/>
</dbReference>
<keyword evidence="1" id="KW-0378">Hydrolase</keyword>
<dbReference type="InterPro" id="IPR014001">
    <property type="entry name" value="Helicase_ATP-bd"/>
</dbReference>
<comment type="caution">
    <text evidence="4">The sequence shown here is derived from an EMBL/GenBank/DDBJ whole genome shotgun (WGS) entry which is preliminary data.</text>
</comment>
<keyword evidence="4" id="KW-0347">Helicase</keyword>
<dbReference type="CDD" id="cd18793">
    <property type="entry name" value="SF2_C_SNF"/>
    <property type="match status" value="1"/>
</dbReference>
<protein>
    <submittedName>
        <fullName evidence="4">DEAD/DEAH box helicase</fullName>
    </submittedName>
</protein>
<dbReference type="GO" id="GO:0016787">
    <property type="term" value="F:hydrolase activity"/>
    <property type="evidence" value="ECO:0007669"/>
    <property type="project" value="UniProtKB-KW"/>
</dbReference>
<evidence type="ECO:0000259" key="2">
    <source>
        <dbReference type="PROSITE" id="PS51192"/>
    </source>
</evidence>
<dbReference type="Proteomes" id="UP000629098">
    <property type="component" value="Unassembled WGS sequence"/>
</dbReference>
<dbReference type="Pfam" id="PF00176">
    <property type="entry name" value="SNF2-rel_dom"/>
    <property type="match status" value="1"/>
</dbReference>
<dbReference type="GO" id="GO:0005524">
    <property type="term" value="F:ATP binding"/>
    <property type="evidence" value="ECO:0007669"/>
    <property type="project" value="InterPro"/>
</dbReference>
<dbReference type="PROSITE" id="PS51194">
    <property type="entry name" value="HELICASE_CTER"/>
    <property type="match status" value="1"/>
</dbReference>
<reference evidence="4" key="1">
    <citation type="submission" date="2020-09" db="EMBL/GenBank/DDBJ databases">
        <title>Iningainema tapete sp. nov. (Scytonemataceae, Cyanobacteria) from greenhouses in central Florida (USA) produces two types of nodularin with biosynthetic potential for microcystin-LR and anabaenopeptins.</title>
        <authorList>
            <person name="Berthold D.E."/>
            <person name="Lefler F.W."/>
            <person name="Huang I.-S."/>
            <person name="Abdulla H."/>
            <person name="Zimba P.V."/>
            <person name="Laughinghouse H.D. IV."/>
        </authorList>
    </citation>
    <scope>NUCLEOTIDE SEQUENCE</scope>
    <source>
        <strain evidence="4">BLCCT55</strain>
    </source>
</reference>
<dbReference type="EMBL" id="JACXAE010000014">
    <property type="protein sequence ID" value="MBD2771298.1"/>
    <property type="molecule type" value="Genomic_DNA"/>
</dbReference>
<dbReference type="PANTHER" id="PTHR45629">
    <property type="entry name" value="SNF2/RAD54 FAMILY MEMBER"/>
    <property type="match status" value="1"/>
</dbReference>
<dbReference type="RefSeq" id="WP_190825597.1">
    <property type="nucleotide sequence ID" value="NZ_CAWPPI010000014.1"/>
</dbReference>
<dbReference type="PANTHER" id="PTHR45629:SF7">
    <property type="entry name" value="DNA EXCISION REPAIR PROTEIN ERCC-6-RELATED"/>
    <property type="match status" value="1"/>
</dbReference>
<evidence type="ECO:0000313" key="5">
    <source>
        <dbReference type="Proteomes" id="UP000629098"/>
    </source>
</evidence>
<name>A0A8J6XQ57_9CYAN</name>
<gene>
    <name evidence="4" type="ORF">ICL16_03945</name>
</gene>
<dbReference type="Pfam" id="PF00271">
    <property type="entry name" value="Helicase_C"/>
    <property type="match status" value="1"/>
</dbReference>
<keyword evidence="4" id="KW-0547">Nucleotide-binding</keyword>
<dbReference type="Gene3D" id="3.40.50.300">
    <property type="entry name" value="P-loop containing nucleotide triphosphate hydrolases"/>
    <property type="match status" value="1"/>
</dbReference>
<dbReference type="InterPro" id="IPR000330">
    <property type="entry name" value="SNF2_N"/>
</dbReference>
<proteinExistence type="predicted"/>
<feature type="domain" description="Helicase C-terminal" evidence="3">
    <location>
        <begin position="415"/>
        <end position="571"/>
    </location>
</feature>
<dbReference type="InterPro" id="IPR027417">
    <property type="entry name" value="P-loop_NTPase"/>
</dbReference>
<dbReference type="PROSITE" id="PS51192">
    <property type="entry name" value="HELICASE_ATP_BIND_1"/>
    <property type="match status" value="1"/>
</dbReference>
<dbReference type="InterPro" id="IPR050496">
    <property type="entry name" value="SNF2_RAD54_helicase_repair"/>
</dbReference>
<evidence type="ECO:0000313" key="4">
    <source>
        <dbReference type="EMBL" id="MBD2771298.1"/>
    </source>
</evidence>
<evidence type="ECO:0000259" key="3">
    <source>
        <dbReference type="PROSITE" id="PS51194"/>
    </source>
</evidence>
<dbReference type="InterPro" id="IPR038718">
    <property type="entry name" value="SNF2-like_sf"/>
</dbReference>
<accession>A0A8J6XQ57</accession>
<dbReference type="SMART" id="SM00487">
    <property type="entry name" value="DEXDc"/>
    <property type="match status" value="1"/>
</dbReference>
<dbReference type="Gene3D" id="3.40.50.10810">
    <property type="entry name" value="Tandem AAA-ATPase domain"/>
    <property type="match status" value="1"/>
</dbReference>
<sequence length="587" mass="66248">MAKAITADVRVSDRLDRLVITPRQLTESHALSAVLRNALLGISVHRSADGVWIAAQDVNALLNAEVAADLRWSAEAKLFVENRIRVRQVHQQLYEKVSRIRVGGRDVANTYLIGIEGLDVLDDHQWVNVAAMTIPDSYGLCVFDEQGAGKTVTLIFAFDVLVARDEVDLALIVTPKSMVPEWPRDFFRFKGHLYKVEIVSGTRKQKRIAIGSGADVLVTNFETAASMEDELRALLRSYQGRAMLVVDESFYIKNLDAGRTQALRRLREWCDRAFVLCGTPAPNAPQDLIQQFNIVDFGITFDRLSIPDDRVQALPIVQQAIEKRGLFVRHLKTDVLPDLPVKSFNRVFVPLQPEQQRVYAAALKNLILDLRSTDDKSFQRQLTSFLARRSALIQICSNPASIVNGYTEVPAKLCVLDSILEEAITRKGEKVVLWSFYTVSLNAIVTRYSHFNPVRYDGTVSDVAERREAVRKFQENDDTMLFIANPAAAGAGLTLHKARLAIYESMSNQAAHYLQSLDRIHRRGQTRDVEYLILLCDKTIEIEEYERLTRKERAAQTLLKDDVEEPITRETMLLEVLAASELLGEEK</sequence>
<evidence type="ECO:0000256" key="1">
    <source>
        <dbReference type="ARBA" id="ARBA00022801"/>
    </source>
</evidence>
<feature type="domain" description="Helicase ATP-binding" evidence="2">
    <location>
        <begin position="131"/>
        <end position="298"/>
    </location>
</feature>
<dbReference type="SUPFAM" id="SSF52540">
    <property type="entry name" value="P-loop containing nucleoside triphosphate hydrolases"/>
    <property type="match status" value="2"/>
</dbReference>
<keyword evidence="4" id="KW-0067">ATP-binding</keyword>
<dbReference type="AlphaFoldDB" id="A0A8J6XQ57"/>